<reference evidence="1" key="2">
    <citation type="journal article" date="2020" name="Nat. Commun.">
        <title>Large-scale genome sequencing of mycorrhizal fungi provides insights into the early evolution of symbiotic traits.</title>
        <authorList>
            <person name="Miyauchi S."/>
            <person name="Kiss E."/>
            <person name="Kuo A."/>
            <person name="Drula E."/>
            <person name="Kohler A."/>
            <person name="Sanchez-Garcia M."/>
            <person name="Morin E."/>
            <person name="Andreopoulos B."/>
            <person name="Barry K.W."/>
            <person name="Bonito G."/>
            <person name="Buee M."/>
            <person name="Carver A."/>
            <person name="Chen C."/>
            <person name="Cichocki N."/>
            <person name="Clum A."/>
            <person name="Culley D."/>
            <person name="Crous P.W."/>
            <person name="Fauchery L."/>
            <person name="Girlanda M."/>
            <person name="Hayes R.D."/>
            <person name="Keri Z."/>
            <person name="LaButti K."/>
            <person name="Lipzen A."/>
            <person name="Lombard V."/>
            <person name="Magnuson J."/>
            <person name="Maillard F."/>
            <person name="Murat C."/>
            <person name="Nolan M."/>
            <person name="Ohm R.A."/>
            <person name="Pangilinan J."/>
            <person name="Pereira M.F."/>
            <person name="Perotto S."/>
            <person name="Peter M."/>
            <person name="Pfister S."/>
            <person name="Riley R."/>
            <person name="Sitrit Y."/>
            <person name="Stielow J.B."/>
            <person name="Szollosi G."/>
            <person name="Zifcakova L."/>
            <person name="Stursova M."/>
            <person name="Spatafora J.W."/>
            <person name="Tedersoo L."/>
            <person name="Vaario L.M."/>
            <person name="Yamada A."/>
            <person name="Yan M."/>
            <person name="Wang P."/>
            <person name="Xu J."/>
            <person name="Bruns T."/>
            <person name="Baldrian P."/>
            <person name="Vilgalys R."/>
            <person name="Dunand C."/>
            <person name="Henrissat B."/>
            <person name="Grigoriev I.V."/>
            <person name="Hibbett D."/>
            <person name="Nagy L.G."/>
            <person name="Martin F.M."/>
        </authorList>
    </citation>
    <scope>NUCLEOTIDE SEQUENCE</scope>
    <source>
        <strain evidence="1">P2</strain>
    </source>
</reference>
<evidence type="ECO:0000313" key="2">
    <source>
        <dbReference type="Proteomes" id="UP000886501"/>
    </source>
</evidence>
<gene>
    <name evidence="1" type="ORF">BDM02DRAFT_3118813</name>
</gene>
<comment type="caution">
    <text evidence="1">The sequence shown here is derived from an EMBL/GenBank/DDBJ whole genome shotgun (WGS) entry which is preliminary data.</text>
</comment>
<protein>
    <submittedName>
        <fullName evidence="1">Glycolipid transfer protein</fullName>
    </submittedName>
</protein>
<evidence type="ECO:0000313" key="1">
    <source>
        <dbReference type="EMBL" id="KAF9646318.1"/>
    </source>
</evidence>
<organism evidence="1 2">
    <name type="scientific">Thelephora ganbajun</name>
    <name type="common">Ganba fungus</name>
    <dbReference type="NCBI Taxonomy" id="370292"/>
    <lineage>
        <taxon>Eukaryota</taxon>
        <taxon>Fungi</taxon>
        <taxon>Dikarya</taxon>
        <taxon>Basidiomycota</taxon>
        <taxon>Agaricomycotina</taxon>
        <taxon>Agaricomycetes</taxon>
        <taxon>Thelephorales</taxon>
        <taxon>Thelephoraceae</taxon>
        <taxon>Thelephora</taxon>
    </lineage>
</organism>
<proteinExistence type="predicted"/>
<dbReference type="EMBL" id="MU118061">
    <property type="protein sequence ID" value="KAF9646318.1"/>
    <property type="molecule type" value="Genomic_DNA"/>
</dbReference>
<sequence>MATVTPYFETVKSFADVPVTSDGVETASFLDASDGFVNMFDLLGIGVFSFVQVDLRANIGGVRSRYTSHQQVSSTLETLVTSEAQEGTRQSTACLVRLIRGLLFTCRALENMQTDHTSELRTCFRRSYDDVLRHHHGWLIQSAVILAITAVPSRPEFYRRISQGASYEKLDTELAKWLEGLNQIVVHMKRFLDEGGYGTV</sequence>
<name>A0ACB6Z9P4_THEGA</name>
<dbReference type="Proteomes" id="UP000886501">
    <property type="component" value="Unassembled WGS sequence"/>
</dbReference>
<keyword evidence="2" id="KW-1185">Reference proteome</keyword>
<accession>A0ACB6Z9P4</accession>
<reference evidence="1" key="1">
    <citation type="submission" date="2019-10" db="EMBL/GenBank/DDBJ databases">
        <authorList>
            <consortium name="DOE Joint Genome Institute"/>
            <person name="Kuo A."/>
            <person name="Miyauchi S."/>
            <person name="Kiss E."/>
            <person name="Drula E."/>
            <person name="Kohler A."/>
            <person name="Sanchez-Garcia M."/>
            <person name="Andreopoulos B."/>
            <person name="Barry K.W."/>
            <person name="Bonito G."/>
            <person name="Buee M."/>
            <person name="Carver A."/>
            <person name="Chen C."/>
            <person name="Cichocki N."/>
            <person name="Clum A."/>
            <person name="Culley D."/>
            <person name="Crous P.W."/>
            <person name="Fauchery L."/>
            <person name="Girlanda M."/>
            <person name="Hayes R."/>
            <person name="Keri Z."/>
            <person name="Labutti K."/>
            <person name="Lipzen A."/>
            <person name="Lombard V."/>
            <person name="Magnuson J."/>
            <person name="Maillard F."/>
            <person name="Morin E."/>
            <person name="Murat C."/>
            <person name="Nolan M."/>
            <person name="Ohm R."/>
            <person name="Pangilinan J."/>
            <person name="Pereira M."/>
            <person name="Perotto S."/>
            <person name="Peter M."/>
            <person name="Riley R."/>
            <person name="Sitrit Y."/>
            <person name="Stielow B."/>
            <person name="Szollosi G."/>
            <person name="Zifcakova L."/>
            <person name="Stursova M."/>
            <person name="Spatafora J.W."/>
            <person name="Tedersoo L."/>
            <person name="Vaario L.-M."/>
            <person name="Yamada A."/>
            <person name="Yan M."/>
            <person name="Wang P."/>
            <person name="Xu J."/>
            <person name="Bruns T."/>
            <person name="Baldrian P."/>
            <person name="Vilgalys R."/>
            <person name="Henrissat B."/>
            <person name="Grigoriev I.V."/>
            <person name="Hibbett D."/>
            <person name="Nagy L.G."/>
            <person name="Martin F.M."/>
        </authorList>
    </citation>
    <scope>NUCLEOTIDE SEQUENCE</scope>
    <source>
        <strain evidence="1">P2</strain>
    </source>
</reference>